<sequence>MMTAMTCTRRIRRPRTTKRLRRTLSSREPFLLPNLVLTLESRAEDQFLVRVDIRPVQVKLGPRVSQEVRNHE</sequence>
<dbReference type="Proteomes" id="UP001056436">
    <property type="component" value="Unassembled WGS sequence"/>
</dbReference>
<evidence type="ECO:0000313" key="2">
    <source>
        <dbReference type="Proteomes" id="UP001056436"/>
    </source>
</evidence>
<dbReference type="AlphaFoldDB" id="A0A9P9XA13"/>
<evidence type="ECO:0000313" key="1">
    <source>
        <dbReference type="EMBL" id="KAI3545106.1"/>
    </source>
</evidence>
<proteinExistence type="predicted"/>
<gene>
    <name evidence="1" type="ORF">CABS02_09449</name>
</gene>
<reference evidence="1" key="1">
    <citation type="submission" date="2019-01" db="EMBL/GenBank/DDBJ databases">
        <title>Colletotrichum abscissum LGMF1257.</title>
        <authorList>
            <person name="Baroncelli R."/>
        </authorList>
    </citation>
    <scope>NUCLEOTIDE SEQUENCE</scope>
    <source>
        <strain evidence="1">Ca142</strain>
    </source>
</reference>
<protein>
    <submittedName>
        <fullName evidence="1">Uncharacterized protein</fullName>
    </submittedName>
</protein>
<dbReference type="EMBL" id="SDAQ01000063">
    <property type="protein sequence ID" value="KAI3545106.1"/>
    <property type="molecule type" value="Genomic_DNA"/>
</dbReference>
<accession>A0A9P9XA13</accession>
<keyword evidence="2" id="KW-1185">Reference proteome</keyword>
<name>A0A9P9XA13_9PEZI</name>
<organism evidence="1 2">
    <name type="scientific">Colletotrichum abscissum</name>
    <dbReference type="NCBI Taxonomy" id="1671311"/>
    <lineage>
        <taxon>Eukaryota</taxon>
        <taxon>Fungi</taxon>
        <taxon>Dikarya</taxon>
        <taxon>Ascomycota</taxon>
        <taxon>Pezizomycotina</taxon>
        <taxon>Sordariomycetes</taxon>
        <taxon>Hypocreomycetidae</taxon>
        <taxon>Glomerellales</taxon>
        <taxon>Glomerellaceae</taxon>
        <taxon>Colletotrichum</taxon>
        <taxon>Colletotrichum acutatum species complex</taxon>
    </lineage>
</organism>
<comment type="caution">
    <text evidence="1">The sequence shown here is derived from an EMBL/GenBank/DDBJ whole genome shotgun (WGS) entry which is preliminary data.</text>
</comment>